<dbReference type="EMBL" id="BLMI01000175">
    <property type="protein sequence ID" value="GFI41402.1"/>
    <property type="molecule type" value="Genomic_DNA"/>
</dbReference>
<feature type="transmembrane region" description="Helical" evidence="1">
    <location>
        <begin position="74"/>
        <end position="90"/>
    </location>
</feature>
<dbReference type="RefSeq" id="WP_172472692.1">
    <property type="nucleotide sequence ID" value="NZ_BLMI01000175.1"/>
</dbReference>
<comment type="caution">
    <text evidence="2">The sequence shown here is derived from an EMBL/GenBank/DDBJ whole genome shotgun (WGS) entry which is preliminary data.</text>
</comment>
<accession>A0A829ZBR1</accession>
<evidence type="ECO:0000313" key="3">
    <source>
        <dbReference type="Proteomes" id="UP000490821"/>
    </source>
</evidence>
<evidence type="ECO:0000256" key="1">
    <source>
        <dbReference type="SAM" id="Phobius"/>
    </source>
</evidence>
<feature type="transmembrane region" description="Helical" evidence="1">
    <location>
        <begin position="7"/>
        <end position="31"/>
    </location>
</feature>
<evidence type="ECO:0000313" key="2">
    <source>
        <dbReference type="EMBL" id="GFI41402.1"/>
    </source>
</evidence>
<protein>
    <submittedName>
        <fullName evidence="2">Uncharacterized protein</fullName>
    </submittedName>
</protein>
<dbReference type="AlphaFoldDB" id="A0A829ZBR1"/>
<proteinExistence type="predicted"/>
<feature type="transmembrane region" description="Helical" evidence="1">
    <location>
        <begin position="43"/>
        <end position="62"/>
    </location>
</feature>
<keyword evidence="1" id="KW-0812">Transmembrane</keyword>
<reference evidence="2 3" key="1">
    <citation type="journal article" date="2020" name="Microbiome">
        <title>Single-cell genomics of uncultured bacteria reveals dietary fiber responders in the mouse gut microbiota.</title>
        <authorList>
            <person name="Chijiiwa R."/>
            <person name="Hosokawa M."/>
            <person name="Kogawa M."/>
            <person name="Nishikawa Y."/>
            <person name="Ide K."/>
            <person name="Sakanashi C."/>
            <person name="Takahashi K."/>
            <person name="Takeyama H."/>
        </authorList>
    </citation>
    <scope>NUCLEOTIDE SEQUENCE [LARGE SCALE GENOMIC DNA]</scope>
    <source>
        <strain evidence="2">IMSAGC_017</strain>
    </source>
</reference>
<name>A0A829ZBR1_9FIRM</name>
<keyword evidence="1" id="KW-0472">Membrane</keyword>
<gene>
    <name evidence="2" type="ORF">IMSAGC017_01445</name>
</gene>
<sequence>MKIIKYFLTVFLIAVLTIIVFILYIGVMNLISYPGSHSVMGDVIIPVLFIAIQISILGVYIRHKFKQLENEFKKMIKFFVIVLFAIRIIVDNNLLL</sequence>
<keyword evidence="1" id="KW-1133">Transmembrane helix</keyword>
<dbReference type="Proteomes" id="UP000490821">
    <property type="component" value="Unassembled WGS sequence"/>
</dbReference>
<organism evidence="2 3">
    <name type="scientific">Thomasclavelia cocleata</name>
    <dbReference type="NCBI Taxonomy" id="69824"/>
    <lineage>
        <taxon>Bacteria</taxon>
        <taxon>Bacillati</taxon>
        <taxon>Bacillota</taxon>
        <taxon>Erysipelotrichia</taxon>
        <taxon>Erysipelotrichales</taxon>
        <taxon>Coprobacillaceae</taxon>
        <taxon>Thomasclavelia</taxon>
    </lineage>
</organism>